<accession>A0A524RPR7</accession>
<dbReference type="AlphaFoldDB" id="A0A524RPR7"/>
<proteinExistence type="predicted"/>
<dbReference type="InterPro" id="IPR016541">
    <property type="entry name" value="UCP008505"/>
</dbReference>
<protein>
    <submittedName>
        <fullName evidence="1">DUF4411 family protein</fullName>
    </submittedName>
</protein>
<reference evidence="1 2" key="1">
    <citation type="journal article" date="2019" name="mSystems">
        <title>Life at home and on the roam: Genomic adaptions reflect the dual lifestyle of an intracellular, facultative symbiont.</title>
        <authorList>
            <person name="Burgsdorf I."/>
        </authorList>
    </citation>
    <scope>NUCLEOTIDE SEQUENCE [LARGE SCALE GENOMIC DNA]</scope>
    <source>
        <strain evidence="1">277cV</strain>
    </source>
</reference>
<dbReference type="Gene3D" id="3.40.50.1010">
    <property type="entry name" value="5'-nuclease"/>
    <property type="match status" value="1"/>
</dbReference>
<dbReference type="InterPro" id="IPR029060">
    <property type="entry name" value="PIN-like_dom_sf"/>
</dbReference>
<evidence type="ECO:0000313" key="1">
    <source>
        <dbReference type="EMBL" id="TGG94341.1"/>
    </source>
</evidence>
<dbReference type="Pfam" id="PF14367">
    <property type="entry name" value="DUF4411"/>
    <property type="match status" value="1"/>
</dbReference>
<sequence length="172" mass="19466">MTNYLIDTNVFIEAKNRHYGFDFCPAFWDWLIDQNHTRNIASIDEVAKELHVVDDDLASWARRQNASFFLPKNEKVVQQAGLVSDWVCNSNNGYKDNAITTFLAAADYWLVAHALALECTVVTHEIRVSVNSKKHIKIPNVCDGFNLGCINPYEMLRAEGARFVLGSSEKLA</sequence>
<evidence type="ECO:0000313" key="2">
    <source>
        <dbReference type="Proteomes" id="UP000317990"/>
    </source>
</evidence>
<organism evidence="1 2">
    <name type="scientific">Aphanocapsa feldmannii 277cV</name>
    <dbReference type="NCBI Taxonomy" id="2507553"/>
    <lineage>
        <taxon>Bacteria</taxon>
        <taxon>Bacillati</taxon>
        <taxon>Cyanobacteriota</taxon>
        <taxon>Cyanophyceae</taxon>
        <taxon>Oscillatoriophycideae</taxon>
        <taxon>Chroococcales</taxon>
        <taxon>Microcystaceae</taxon>
        <taxon>Aphanocapsa</taxon>
    </lineage>
</organism>
<gene>
    <name evidence="1" type="ORF">ERJ67_03110</name>
</gene>
<comment type="caution">
    <text evidence="1">The sequence shown here is derived from an EMBL/GenBank/DDBJ whole genome shotgun (WGS) entry which is preliminary data.</text>
</comment>
<dbReference type="SUPFAM" id="SSF88723">
    <property type="entry name" value="PIN domain-like"/>
    <property type="match status" value="1"/>
</dbReference>
<dbReference type="Proteomes" id="UP000317990">
    <property type="component" value="Unassembled WGS sequence"/>
</dbReference>
<name>A0A524RPR7_9CHRO</name>
<dbReference type="EMBL" id="SRMO01000046">
    <property type="protein sequence ID" value="TGG94341.1"/>
    <property type="molecule type" value="Genomic_DNA"/>
</dbReference>